<dbReference type="PANTHER" id="PTHR48022">
    <property type="entry name" value="PLASTIDIC GLUCOSE TRANSPORTER 4"/>
    <property type="match status" value="1"/>
</dbReference>
<dbReference type="Pfam" id="PF00083">
    <property type="entry name" value="Sugar_tr"/>
    <property type="match status" value="1"/>
</dbReference>
<comment type="similarity">
    <text evidence="2 9">Belongs to the major facilitator superfamily. Sugar transporter (TC 2.A.1.1) family.</text>
</comment>
<dbReference type="EMBL" id="JAEUBD010000382">
    <property type="protein sequence ID" value="KAH3675379.1"/>
    <property type="molecule type" value="Genomic_DNA"/>
</dbReference>
<evidence type="ECO:0000256" key="9">
    <source>
        <dbReference type="RuleBase" id="RU003346"/>
    </source>
</evidence>
<reference evidence="11" key="1">
    <citation type="journal article" date="2021" name="Open Biol.">
        <title>Shared evolutionary footprints suggest mitochondrial oxidative damage underlies multiple complex I losses in fungi.</title>
        <authorList>
            <person name="Schikora-Tamarit M.A."/>
            <person name="Marcet-Houben M."/>
            <person name="Nosek J."/>
            <person name="Gabaldon T."/>
        </authorList>
    </citation>
    <scope>NUCLEOTIDE SEQUENCE</scope>
    <source>
        <strain evidence="11">NCAIM Y.01608</strain>
    </source>
</reference>
<dbReference type="OrthoDB" id="508119at2759"/>
<dbReference type="PRINTS" id="PR00171">
    <property type="entry name" value="SUGRTRNSPORT"/>
</dbReference>
<name>A0A1B7SC19_9ASCO</name>
<sequence>MFDAKQLKRKGENGKDGKVIPESIYNYRLYRCAIFASWAAVLCGYDSGFISGTIVLDSFQEEFGFESMSQSTVTTVKANIISLFHVGAFFGSLLIYPVNFYRGRRIGLIIASILIVMGSAIQLGANHTTGLAPLYAGRTILGVGIGGISNIAPMYTAEIAPPSIRGRLVGLYELSWQVGGIAGYFINYGTNKHLEGDLKWRVPIAVQLIPAGIFMIGLAFIVETPRWYFQKHKIEKGIEALSYIRKLPPNDDYLKYETANLLAEAKEAEKKVGDGLLAPIKATFTNKNLRFRLLLSTSTFILQNTSGINAVNYYSPTLFSAIGASSTSSALLSTGLFGVLKGVATTFWAFFLIDPLGRRQSMFIGCPICIFCLFFIGSYIKIANPTSHSGMDAGGKATMAMFYIWCIAYSISVSGIPWVYSSELFDQSVRTFAQACAATSNWFWAFIFARFTGNMVNSMHAYGVFFFFGSGVVATVIIFYLFYPETSNVPVEDVGLLFTPGVPAWRARKYAMSVIEQRKIEAVEESDVEVLPTDITKSSSISA</sequence>
<dbReference type="GO" id="GO:0005351">
    <property type="term" value="F:carbohydrate:proton symporter activity"/>
    <property type="evidence" value="ECO:0007669"/>
    <property type="project" value="TreeGrafter"/>
</dbReference>
<comment type="subcellular location">
    <subcellularLocation>
        <location evidence="1">Membrane</location>
        <topology evidence="1">Multi-pass membrane protein</topology>
    </subcellularLocation>
</comment>
<dbReference type="InterPro" id="IPR020846">
    <property type="entry name" value="MFS_dom"/>
</dbReference>
<dbReference type="InterPro" id="IPR050360">
    <property type="entry name" value="MFS_Sugar_Transporters"/>
</dbReference>
<evidence type="ECO:0000256" key="1">
    <source>
        <dbReference type="ARBA" id="ARBA00004141"/>
    </source>
</evidence>
<evidence type="ECO:0000259" key="10">
    <source>
        <dbReference type="PROSITE" id="PS50850"/>
    </source>
</evidence>
<evidence type="ECO:0000313" key="11">
    <source>
        <dbReference type="EMBL" id="KAH3675379.1"/>
    </source>
</evidence>
<gene>
    <name evidence="11" type="ORF">OGATHE_001719</name>
</gene>
<evidence type="ECO:0000256" key="6">
    <source>
        <dbReference type="ARBA" id="ARBA00022989"/>
    </source>
</evidence>
<evidence type="ECO:0000256" key="5">
    <source>
        <dbReference type="ARBA" id="ARBA00022911"/>
    </source>
</evidence>
<protein>
    <recommendedName>
        <fullName evidence="8">Quinate transporter</fullName>
    </recommendedName>
</protein>
<evidence type="ECO:0000313" key="12">
    <source>
        <dbReference type="Proteomes" id="UP000788993"/>
    </source>
</evidence>
<evidence type="ECO:0000256" key="3">
    <source>
        <dbReference type="ARBA" id="ARBA00022448"/>
    </source>
</evidence>
<evidence type="ECO:0000256" key="2">
    <source>
        <dbReference type="ARBA" id="ARBA00010992"/>
    </source>
</evidence>
<reference evidence="11" key="2">
    <citation type="submission" date="2021-01" db="EMBL/GenBank/DDBJ databases">
        <authorList>
            <person name="Schikora-Tamarit M.A."/>
        </authorList>
    </citation>
    <scope>NUCLEOTIDE SEQUENCE</scope>
    <source>
        <strain evidence="11">NCAIM Y.01608</strain>
    </source>
</reference>
<keyword evidence="4" id="KW-0812">Transmembrane</keyword>
<dbReference type="InterPro" id="IPR005829">
    <property type="entry name" value="Sugar_transporter_CS"/>
</dbReference>
<dbReference type="PROSITE" id="PS50850">
    <property type="entry name" value="MFS"/>
    <property type="match status" value="1"/>
</dbReference>
<dbReference type="PROSITE" id="PS00217">
    <property type="entry name" value="SUGAR_TRANSPORT_2"/>
    <property type="match status" value="1"/>
</dbReference>
<dbReference type="PROSITE" id="PS00216">
    <property type="entry name" value="SUGAR_TRANSPORT_1"/>
    <property type="match status" value="1"/>
</dbReference>
<dbReference type="InterPro" id="IPR036259">
    <property type="entry name" value="MFS_trans_sf"/>
</dbReference>
<dbReference type="GO" id="GO:0016020">
    <property type="term" value="C:membrane"/>
    <property type="evidence" value="ECO:0007669"/>
    <property type="project" value="UniProtKB-SubCell"/>
</dbReference>
<dbReference type="NCBIfam" id="TIGR00879">
    <property type="entry name" value="SP"/>
    <property type="match status" value="1"/>
</dbReference>
<keyword evidence="7" id="KW-0472">Membrane</keyword>
<dbReference type="SUPFAM" id="SSF103473">
    <property type="entry name" value="MFS general substrate transporter"/>
    <property type="match status" value="1"/>
</dbReference>
<feature type="domain" description="Major facilitator superfamily (MFS) profile" evidence="10">
    <location>
        <begin position="32"/>
        <end position="487"/>
    </location>
</feature>
<organism evidence="11 12">
    <name type="scientific">Ogataea polymorpha</name>
    <dbReference type="NCBI Taxonomy" id="460523"/>
    <lineage>
        <taxon>Eukaryota</taxon>
        <taxon>Fungi</taxon>
        <taxon>Dikarya</taxon>
        <taxon>Ascomycota</taxon>
        <taxon>Saccharomycotina</taxon>
        <taxon>Pichiomycetes</taxon>
        <taxon>Pichiales</taxon>
        <taxon>Pichiaceae</taxon>
        <taxon>Ogataea</taxon>
    </lineage>
</organism>
<evidence type="ECO:0000256" key="8">
    <source>
        <dbReference type="ARBA" id="ARBA00043213"/>
    </source>
</evidence>
<keyword evidence="12" id="KW-1185">Reference proteome</keyword>
<dbReference type="Proteomes" id="UP000788993">
    <property type="component" value="Unassembled WGS sequence"/>
</dbReference>
<evidence type="ECO:0000256" key="7">
    <source>
        <dbReference type="ARBA" id="ARBA00023136"/>
    </source>
</evidence>
<accession>A0A1B7SC19</accession>
<dbReference type="PANTHER" id="PTHR48022:SF34">
    <property type="entry name" value="MAJOR FACILITATOR SUPERFAMILY (MFS) PROFILE DOMAIN-CONTAINING PROTEIN-RELATED"/>
    <property type="match status" value="1"/>
</dbReference>
<dbReference type="Gene3D" id="1.20.1250.20">
    <property type="entry name" value="MFS general substrate transporter like domains"/>
    <property type="match status" value="1"/>
</dbReference>
<dbReference type="RefSeq" id="XP_018209016.1">
    <property type="nucleotide sequence ID" value="XM_018353204.1"/>
</dbReference>
<keyword evidence="3 9" id="KW-0813">Transport</keyword>
<dbReference type="AlphaFoldDB" id="A0A1B7SC19"/>
<proteinExistence type="inferred from homology"/>
<dbReference type="InterPro" id="IPR003663">
    <property type="entry name" value="Sugar/inositol_transpt"/>
</dbReference>
<dbReference type="InterPro" id="IPR005828">
    <property type="entry name" value="MFS_sugar_transport-like"/>
</dbReference>
<evidence type="ECO:0000256" key="4">
    <source>
        <dbReference type="ARBA" id="ARBA00022692"/>
    </source>
</evidence>
<comment type="caution">
    <text evidence="11">The sequence shown here is derived from an EMBL/GenBank/DDBJ whole genome shotgun (WGS) entry which is preliminary data.</text>
</comment>
<keyword evidence="5" id="KW-0672">Quinate metabolism</keyword>
<keyword evidence="6" id="KW-1133">Transmembrane helix</keyword>